<dbReference type="OrthoDB" id="3260635at2"/>
<name>G8QQ83_SPHPG</name>
<evidence type="ECO:0000313" key="3">
    <source>
        <dbReference type="Proteomes" id="UP000005632"/>
    </source>
</evidence>
<feature type="transmembrane region" description="Helical" evidence="1">
    <location>
        <begin position="161"/>
        <end position="180"/>
    </location>
</feature>
<keyword evidence="3" id="KW-1185">Reference proteome</keyword>
<keyword evidence="1" id="KW-0472">Membrane</keyword>
<feature type="transmembrane region" description="Helical" evidence="1">
    <location>
        <begin position="63"/>
        <end position="84"/>
    </location>
</feature>
<dbReference type="eggNOG" id="ENOG502ZBBG">
    <property type="taxonomic scope" value="Bacteria"/>
</dbReference>
<evidence type="ECO:0000313" key="2">
    <source>
        <dbReference type="EMBL" id="AEV28660.1"/>
    </source>
</evidence>
<gene>
    <name evidence="2" type="ordered locus">SpiGrapes_0832</name>
</gene>
<feature type="transmembrane region" description="Helical" evidence="1">
    <location>
        <begin position="123"/>
        <end position="141"/>
    </location>
</feature>
<dbReference type="STRING" id="158190.SpiGrapes_0832"/>
<sequence length="290" mass="31992">MQNTKALHRLVLLVLIFCIAASSVGLFSKTGGTSYTVTNQYGDFIRMYGDGLYSHDSYFKAPIFRASDATMLFLAVPLLAMGLLYDKKRHCLKSRIALASGLFSFTYYSAGLCFGVSYNYLLLLYIALFSASLFSLGLSLVSIDYPELHASITGPLPYRGIYTFLLLTCIALILAWLPDILSALATGRPLALLEVYTTEITYVLDMGIISPLAILCLILVRKRLPLGYVVLALLLTLCTLIGIMVPVQTLFQMAKGIQLTPPEFITKVASFIALALFSLYLAIRLFKSIR</sequence>
<feature type="transmembrane region" description="Helical" evidence="1">
    <location>
        <begin position="226"/>
        <end position="244"/>
    </location>
</feature>
<dbReference type="EMBL" id="CP003155">
    <property type="protein sequence ID" value="AEV28660.1"/>
    <property type="molecule type" value="Genomic_DNA"/>
</dbReference>
<dbReference type="HOGENOM" id="CLU_076546_0_0_12"/>
<proteinExistence type="predicted"/>
<keyword evidence="1" id="KW-1133">Transmembrane helix</keyword>
<feature type="transmembrane region" description="Helical" evidence="1">
    <location>
        <begin position="96"/>
        <end position="117"/>
    </location>
</feature>
<reference evidence="2 3" key="1">
    <citation type="submission" date="2011-11" db="EMBL/GenBank/DDBJ databases">
        <title>Complete sequence of Spirochaeta sp. grapes.</title>
        <authorList>
            <consortium name="US DOE Joint Genome Institute"/>
            <person name="Lucas S."/>
            <person name="Han J."/>
            <person name="Lapidus A."/>
            <person name="Cheng J.-F."/>
            <person name="Goodwin L."/>
            <person name="Pitluck S."/>
            <person name="Peters L."/>
            <person name="Ovchinnikova G."/>
            <person name="Munk A.C."/>
            <person name="Detter J.C."/>
            <person name="Han C."/>
            <person name="Tapia R."/>
            <person name="Land M."/>
            <person name="Hauser L."/>
            <person name="Kyrpides N."/>
            <person name="Ivanova N."/>
            <person name="Pagani I."/>
            <person name="Ritalahtilisa K."/>
            <person name="Loeffler F."/>
            <person name="Woyke T."/>
        </authorList>
    </citation>
    <scope>NUCLEOTIDE SEQUENCE [LARGE SCALE GENOMIC DNA]</scope>
    <source>
        <strain evidence="3">ATCC BAA-1885 / DSM 22778 / Grapes</strain>
    </source>
</reference>
<evidence type="ECO:0000256" key="1">
    <source>
        <dbReference type="SAM" id="Phobius"/>
    </source>
</evidence>
<keyword evidence="1" id="KW-0812">Transmembrane</keyword>
<protein>
    <submittedName>
        <fullName evidence="2">Uncharacterized protein</fullName>
    </submittedName>
</protein>
<dbReference type="KEGG" id="sgp:SpiGrapes_0832"/>
<dbReference type="Proteomes" id="UP000005632">
    <property type="component" value="Chromosome"/>
</dbReference>
<feature type="transmembrane region" description="Helical" evidence="1">
    <location>
        <begin position="200"/>
        <end position="219"/>
    </location>
</feature>
<dbReference type="RefSeq" id="WP_014269509.1">
    <property type="nucleotide sequence ID" value="NC_016633.1"/>
</dbReference>
<accession>G8QQ83</accession>
<organism evidence="2 3">
    <name type="scientific">Sphaerochaeta pleomorpha (strain ATCC BAA-1885 / DSM 22778 / Grapes)</name>
    <dbReference type="NCBI Taxonomy" id="158190"/>
    <lineage>
        <taxon>Bacteria</taxon>
        <taxon>Pseudomonadati</taxon>
        <taxon>Spirochaetota</taxon>
        <taxon>Spirochaetia</taxon>
        <taxon>Spirochaetales</taxon>
        <taxon>Sphaerochaetaceae</taxon>
        <taxon>Sphaerochaeta</taxon>
    </lineage>
</organism>
<dbReference type="AlphaFoldDB" id="G8QQ83"/>
<feature type="transmembrane region" description="Helical" evidence="1">
    <location>
        <begin position="264"/>
        <end position="283"/>
    </location>
</feature>